<proteinExistence type="predicted"/>
<dbReference type="Proteomes" id="UP001374535">
    <property type="component" value="Chromosome 5"/>
</dbReference>
<protein>
    <submittedName>
        <fullName evidence="1">Uncharacterized protein</fullName>
    </submittedName>
</protein>
<dbReference type="EMBL" id="CP144696">
    <property type="protein sequence ID" value="WVZ09584.1"/>
    <property type="molecule type" value="Genomic_DNA"/>
</dbReference>
<accession>A0AAQ3NG34</accession>
<reference evidence="1 2" key="1">
    <citation type="journal article" date="2023" name="Life. Sci Alliance">
        <title>Evolutionary insights into 3D genome organization and epigenetic landscape of Vigna mungo.</title>
        <authorList>
            <person name="Junaid A."/>
            <person name="Singh B."/>
            <person name="Bhatia S."/>
        </authorList>
    </citation>
    <scope>NUCLEOTIDE SEQUENCE [LARGE SCALE GENOMIC DNA]</scope>
    <source>
        <strain evidence="1">Urdbean</strain>
    </source>
</reference>
<name>A0AAQ3NG34_VIGMU</name>
<dbReference type="AlphaFoldDB" id="A0AAQ3NG34"/>
<sequence length="102" mass="11804">MNFLKQRPRFFFVKLLQNMGFKFNRANFSNLLCNKIATCSYNHCPTNSSLRQSVLQLLETSLTVLDSQIIKHKKKAFTLASCFDNTCSNGLHVECFKVYPYP</sequence>
<gene>
    <name evidence="1" type="ORF">V8G54_014114</name>
</gene>
<keyword evidence="2" id="KW-1185">Reference proteome</keyword>
<evidence type="ECO:0000313" key="2">
    <source>
        <dbReference type="Proteomes" id="UP001374535"/>
    </source>
</evidence>
<evidence type="ECO:0000313" key="1">
    <source>
        <dbReference type="EMBL" id="WVZ09584.1"/>
    </source>
</evidence>
<organism evidence="1 2">
    <name type="scientific">Vigna mungo</name>
    <name type="common">Black gram</name>
    <name type="synonym">Phaseolus mungo</name>
    <dbReference type="NCBI Taxonomy" id="3915"/>
    <lineage>
        <taxon>Eukaryota</taxon>
        <taxon>Viridiplantae</taxon>
        <taxon>Streptophyta</taxon>
        <taxon>Embryophyta</taxon>
        <taxon>Tracheophyta</taxon>
        <taxon>Spermatophyta</taxon>
        <taxon>Magnoliopsida</taxon>
        <taxon>eudicotyledons</taxon>
        <taxon>Gunneridae</taxon>
        <taxon>Pentapetalae</taxon>
        <taxon>rosids</taxon>
        <taxon>fabids</taxon>
        <taxon>Fabales</taxon>
        <taxon>Fabaceae</taxon>
        <taxon>Papilionoideae</taxon>
        <taxon>50 kb inversion clade</taxon>
        <taxon>NPAAA clade</taxon>
        <taxon>indigoferoid/millettioid clade</taxon>
        <taxon>Phaseoleae</taxon>
        <taxon>Vigna</taxon>
    </lineage>
</organism>